<dbReference type="Proteomes" id="UP000008841">
    <property type="component" value="Chromosome"/>
</dbReference>
<organism evidence="1 2">
    <name type="scientific">Chlorobium limicola (strain DSM 245 / NBRC 103803 / 6330)</name>
    <dbReference type="NCBI Taxonomy" id="290315"/>
    <lineage>
        <taxon>Bacteria</taxon>
        <taxon>Pseudomonadati</taxon>
        <taxon>Chlorobiota</taxon>
        <taxon>Chlorobiia</taxon>
        <taxon>Chlorobiales</taxon>
        <taxon>Chlorobiaceae</taxon>
        <taxon>Chlorobium/Pelodictyon group</taxon>
        <taxon>Chlorobium</taxon>
    </lineage>
</organism>
<dbReference type="OrthoDB" id="597948at2"/>
<dbReference type="EMBL" id="CP001097">
    <property type="protein sequence ID" value="ACD91527.1"/>
    <property type="molecule type" value="Genomic_DNA"/>
</dbReference>
<accession>B3EIL5</accession>
<dbReference type="KEGG" id="cli:Clim_2509"/>
<proteinExistence type="predicted"/>
<dbReference type="AlphaFoldDB" id="B3EIL5"/>
<evidence type="ECO:0000313" key="2">
    <source>
        <dbReference type="Proteomes" id="UP000008841"/>
    </source>
</evidence>
<gene>
    <name evidence="1" type="ordered locus">Clim_2509</name>
</gene>
<dbReference type="STRING" id="290315.Clim_2509"/>
<dbReference type="HOGENOM" id="CLU_139633_0_0_10"/>
<evidence type="ECO:0000313" key="1">
    <source>
        <dbReference type="EMBL" id="ACD91527.1"/>
    </source>
</evidence>
<sequence length="160" mass="17598">MSLHNADRIIPSALFRIFGMTKRKAAGIPDDADERNGFPEKADAVHPGLMPAPAEPSNEDIRDLFSRAFEFRLSELLRLRTFLYLLPITGIFLLQTHNTIAIKNLALANETLRQQIAMSSSVITSQELKVNELQSIHNIAGQAGQLGLQASNVPAVEIVP</sequence>
<name>B3EIL5_CHLL2</name>
<reference evidence="1 2" key="1">
    <citation type="submission" date="2008-05" db="EMBL/GenBank/DDBJ databases">
        <title>Complete sequence of Chlorobium limicola DSM 245.</title>
        <authorList>
            <consortium name="US DOE Joint Genome Institute"/>
            <person name="Lucas S."/>
            <person name="Copeland A."/>
            <person name="Lapidus A."/>
            <person name="Glavina del Rio T."/>
            <person name="Dalin E."/>
            <person name="Tice H."/>
            <person name="Bruce D."/>
            <person name="Goodwin L."/>
            <person name="Pitluck S."/>
            <person name="Schmutz J."/>
            <person name="Larimer F."/>
            <person name="Land M."/>
            <person name="Hauser L."/>
            <person name="Kyrpides N."/>
            <person name="Ovchinnikova G."/>
            <person name="Zhao F."/>
            <person name="Li T."/>
            <person name="Liu Z."/>
            <person name="Overmann J."/>
            <person name="Bryant D.A."/>
            <person name="Richardson P."/>
        </authorList>
    </citation>
    <scope>NUCLEOTIDE SEQUENCE [LARGE SCALE GENOMIC DNA]</scope>
    <source>
        <strain evidence="2">DSM 245 / NBRC 103803 / 6330</strain>
    </source>
</reference>
<protein>
    <submittedName>
        <fullName evidence="1">Uncharacterized protein</fullName>
    </submittedName>
</protein>